<sequence>MEKSPQLSPKFYKRFKFWKDQHAETISTATSIQSTSLEPPTSVSSISLPIIKTPSSSIPKDAEDILSSCFNIHIIRIEPNLDQLSILSKETGLTNYELITWFKNIQKILMKYCYHQHIKYKSDLSVKLVLERVDVDPIYEFHLFCFLRVYIIQYFDHVLDDERLESITGLNKLQIDDWLNVKIKKVLKFINFEQDRRLKIPIDLKKKLSIN</sequence>
<gene>
    <name evidence="1" type="ORF">CANVERA_P4661</name>
</gene>
<accession>A0A9W4U0X9</accession>
<keyword evidence="2" id="KW-1185">Reference proteome</keyword>
<dbReference type="Proteomes" id="UP001152885">
    <property type="component" value="Unassembled WGS sequence"/>
</dbReference>
<organism evidence="1 2">
    <name type="scientific">Candida verbasci</name>
    <dbReference type="NCBI Taxonomy" id="1227364"/>
    <lineage>
        <taxon>Eukaryota</taxon>
        <taxon>Fungi</taxon>
        <taxon>Dikarya</taxon>
        <taxon>Ascomycota</taxon>
        <taxon>Saccharomycotina</taxon>
        <taxon>Pichiomycetes</taxon>
        <taxon>Debaryomycetaceae</taxon>
        <taxon>Candida/Lodderomyces clade</taxon>
        <taxon>Candida</taxon>
    </lineage>
</organism>
<dbReference type="EMBL" id="CANTUO010000006">
    <property type="protein sequence ID" value="CAI5760151.1"/>
    <property type="molecule type" value="Genomic_DNA"/>
</dbReference>
<evidence type="ECO:0000313" key="1">
    <source>
        <dbReference type="EMBL" id="CAI5760151.1"/>
    </source>
</evidence>
<proteinExistence type="predicted"/>
<dbReference type="AlphaFoldDB" id="A0A9W4U0X9"/>
<protein>
    <submittedName>
        <fullName evidence="1">Uncharacterized protein</fullName>
    </submittedName>
</protein>
<evidence type="ECO:0000313" key="2">
    <source>
        <dbReference type="Proteomes" id="UP001152885"/>
    </source>
</evidence>
<reference evidence="1" key="1">
    <citation type="submission" date="2022-12" db="EMBL/GenBank/DDBJ databases">
        <authorList>
            <person name="Brejova B."/>
        </authorList>
    </citation>
    <scope>NUCLEOTIDE SEQUENCE</scope>
</reference>
<dbReference type="SUPFAM" id="SSF46689">
    <property type="entry name" value="Homeodomain-like"/>
    <property type="match status" value="1"/>
</dbReference>
<comment type="caution">
    <text evidence="1">The sequence shown here is derived from an EMBL/GenBank/DDBJ whole genome shotgun (WGS) entry which is preliminary data.</text>
</comment>
<dbReference type="InterPro" id="IPR009057">
    <property type="entry name" value="Homeodomain-like_sf"/>
</dbReference>
<name>A0A9W4U0X9_9ASCO</name>